<dbReference type="GO" id="GO:0005739">
    <property type="term" value="C:mitochondrion"/>
    <property type="evidence" value="ECO:0007669"/>
    <property type="project" value="TreeGrafter"/>
</dbReference>
<keyword evidence="3" id="KW-0223">Dioxygenase</keyword>
<dbReference type="SUPFAM" id="SSF51197">
    <property type="entry name" value="Clavaminate synthase-like"/>
    <property type="match status" value="1"/>
</dbReference>
<dbReference type="InterPro" id="IPR042098">
    <property type="entry name" value="TauD-like_sf"/>
</dbReference>
<feature type="domain" description="TauD/TfdA-like" evidence="2">
    <location>
        <begin position="11"/>
        <end position="196"/>
    </location>
</feature>
<proteinExistence type="evidence at transcript level"/>
<dbReference type="PANTHER" id="PTHR10696:SF33">
    <property type="entry name" value="GAMMA-BUTYROBETAINE DIOXYGENASE"/>
    <property type="match status" value="1"/>
</dbReference>
<accession>A0A6A7FMR9</accession>
<evidence type="ECO:0000313" key="3">
    <source>
        <dbReference type="EMBL" id="LAC19886.1"/>
    </source>
</evidence>
<dbReference type="Pfam" id="PF02668">
    <property type="entry name" value="TauD"/>
    <property type="match status" value="1"/>
</dbReference>
<dbReference type="InterPro" id="IPR050411">
    <property type="entry name" value="AlphaKG_dependent_hydroxylases"/>
</dbReference>
<organism evidence="3">
    <name type="scientific">Hirondellea gigas</name>
    <dbReference type="NCBI Taxonomy" id="1518452"/>
    <lineage>
        <taxon>Eukaryota</taxon>
        <taxon>Metazoa</taxon>
        <taxon>Ecdysozoa</taxon>
        <taxon>Arthropoda</taxon>
        <taxon>Crustacea</taxon>
        <taxon>Multicrustacea</taxon>
        <taxon>Malacostraca</taxon>
        <taxon>Eumalacostraca</taxon>
        <taxon>Peracarida</taxon>
        <taxon>Amphipoda</taxon>
        <taxon>Amphilochidea</taxon>
        <taxon>Lysianassida</taxon>
        <taxon>Lysianassidira</taxon>
        <taxon>Lysianassoidea</taxon>
        <taxon>Lysianassidae</taxon>
        <taxon>Hirondellea</taxon>
    </lineage>
</organism>
<reference evidence="3" key="1">
    <citation type="submission" date="2017-11" db="EMBL/GenBank/DDBJ databases">
        <title>The sensing device of the deep-sea amphipod.</title>
        <authorList>
            <person name="Kobayashi H."/>
            <person name="Nagahama T."/>
            <person name="Arai W."/>
            <person name="Sasagawa Y."/>
            <person name="Umeda M."/>
            <person name="Hayashi T."/>
            <person name="Nikaido I."/>
            <person name="Watanabe H."/>
            <person name="Oguri K."/>
            <person name="Kitazato H."/>
            <person name="Fujioka K."/>
            <person name="Kido Y."/>
            <person name="Takami H."/>
        </authorList>
    </citation>
    <scope>NUCLEOTIDE SEQUENCE</scope>
    <source>
        <tissue evidence="3">Whole body</tissue>
    </source>
</reference>
<protein>
    <submittedName>
        <fullName evidence="3">Gamma-butyrobetaine dioxygenase-like</fullName>
    </submittedName>
</protein>
<dbReference type="GO" id="GO:0051213">
    <property type="term" value="F:dioxygenase activity"/>
    <property type="evidence" value="ECO:0007669"/>
    <property type="project" value="UniProtKB-KW"/>
</dbReference>
<sequence>MFMYFGNMCNLYPKDGATNLAYTSRPLNLHTDLVFYDETPGVLFLHALEQHRGIGGDTILSDGFKAAEVMRREYPKQFHILSTANAYFTDRGVDSNSETQSGFPYIKLNRGRVINLDSNNDISYIRYSNHLLDSFTDIPVGEVDEFFQAYKLFYNLNMEHSLHFKINDGEMLVADNHRVLHGRETLQGKSSRHLVITYITWDEARCRRRRLQEKFPEILPNLP</sequence>
<dbReference type="PANTHER" id="PTHR10696">
    <property type="entry name" value="GAMMA-BUTYROBETAINE HYDROXYLASE-RELATED"/>
    <property type="match status" value="1"/>
</dbReference>
<dbReference type="GO" id="GO:0045329">
    <property type="term" value="P:carnitine biosynthetic process"/>
    <property type="evidence" value="ECO:0007669"/>
    <property type="project" value="TreeGrafter"/>
</dbReference>
<dbReference type="EMBL" id="IACT01000473">
    <property type="protein sequence ID" value="LAC19886.1"/>
    <property type="molecule type" value="mRNA"/>
</dbReference>
<keyword evidence="1" id="KW-0560">Oxidoreductase</keyword>
<evidence type="ECO:0000259" key="2">
    <source>
        <dbReference type="Pfam" id="PF02668"/>
    </source>
</evidence>
<dbReference type="InterPro" id="IPR003819">
    <property type="entry name" value="TauD/TfdA-like"/>
</dbReference>
<evidence type="ECO:0000256" key="1">
    <source>
        <dbReference type="ARBA" id="ARBA00023002"/>
    </source>
</evidence>
<dbReference type="Gene3D" id="3.60.130.10">
    <property type="entry name" value="Clavaminate synthase-like"/>
    <property type="match status" value="1"/>
</dbReference>
<name>A0A6A7FMR9_9CRUS</name>
<dbReference type="AlphaFoldDB" id="A0A6A7FMR9"/>